<name>A0A9Q2CXY4_9STAP</name>
<dbReference type="Gene3D" id="3.40.50.450">
    <property type="match status" value="1"/>
</dbReference>
<protein>
    <submittedName>
        <fullName evidence="1">Phage-like protein YoqJ</fullName>
    </submittedName>
</protein>
<accession>A0A9Q2CXY4</accession>
<reference evidence="1 2" key="1">
    <citation type="submission" date="2020-08" db="EMBL/GenBank/DDBJ databases">
        <title>Genomic Encyclopedia of Type Strains, Phase IV (KMG-IV): sequencing the most valuable type-strain genomes for metagenomic binning, comparative biology and taxonomic classification.</title>
        <authorList>
            <person name="Goeker M."/>
        </authorList>
    </citation>
    <scope>NUCLEOTIDE SEQUENCE [LARGE SCALE GENOMIC DNA]</scope>
    <source>
        <strain evidence="1 2">DSM 19163</strain>
    </source>
</reference>
<sequence>MRVLIIGYKNYELGIFNHKQEEVTVLKSFLKMKIIEYIENGAEWFIVQNYPGIDMYAGEVLKDLKEIYDFKYIVLKPFYNYDERFKDEDKLILQEIENEAEFSSYIFKRPYENPSMFKEINRFLTDNSSHALIFYDEESESNLKYIYRHLLEKSSKSDYNIERIQFDDLNDFISYQYDN</sequence>
<dbReference type="RefSeq" id="WP_183672823.1">
    <property type="nucleotide sequence ID" value="NZ_CBCRYX010000003.1"/>
</dbReference>
<dbReference type="InterPro" id="IPR010697">
    <property type="entry name" value="YspA"/>
</dbReference>
<dbReference type="Pfam" id="PF06908">
    <property type="entry name" value="YpsA"/>
    <property type="match status" value="1"/>
</dbReference>
<gene>
    <name evidence="1" type="ORF">HNQ45_000260</name>
</gene>
<comment type="caution">
    <text evidence="1">The sequence shown here is derived from an EMBL/GenBank/DDBJ whole genome shotgun (WGS) entry which is preliminary data.</text>
</comment>
<dbReference type="SUPFAM" id="SSF102405">
    <property type="entry name" value="MCP/YpsA-like"/>
    <property type="match status" value="1"/>
</dbReference>
<dbReference type="EMBL" id="JACHHF010000001">
    <property type="protein sequence ID" value="MBB5175402.1"/>
    <property type="molecule type" value="Genomic_DNA"/>
</dbReference>
<dbReference type="NCBIfam" id="NF010181">
    <property type="entry name" value="PRK13660.1"/>
    <property type="match status" value="1"/>
</dbReference>
<dbReference type="AlphaFoldDB" id="A0A9Q2CXY4"/>
<dbReference type="PANTHER" id="PTHR38440">
    <property type="entry name" value="UPF0398 PROTEIN YPSA"/>
    <property type="match status" value="1"/>
</dbReference>
<dbReference type="Proteomes" id="UP000579136">
    <property type="component" value="Unassembled WGS sequence"/>
</dbReference>
<organism evidence="1 2">
    <name type="scientific">Nosocomiicoccus ampullae</name>
    <dbReference type="NCBI Taxonomy" id="489910"/>
    <lineage>
        <taxon>Bacteria</taxon>
        <taxon>Bacillati</taxon>
        <taxon>Bacillota</taxon>
        <taxon>Bacilli</taxon>
        <taxon>Bacillales</taxon>
        <taxon>Staphylococcaceae</taxon>
        <taxon>Nosocomiicoccus</taxon>
    </lineage>
</organism>
<keyword evidence="2" id="KW-1185">Reference proteome</keyword>
<dbReference type="PANTHER" id="PTHR38440:SF1">
    <property type="entry name" value="UPF0398 PROTEIN SPR0331"/>
    <property type="match status" value="1"/>
</dbReference>
<proteinExistence type="predicted"/>
<evidence type="ECO:0000313" key="1">
    <source>
        <dbReference type="EMBL" id="MBB5175402.1"/>
    </source>
</evidence>
<evidence type="ECO:0000313" key="2">
    <source>
        <dbReference type="Proteomes" id="UP000579136"/>
    </source>
</evidence>